<dbReference type="Proteomes" id="UP001497382">
    <property type="component" value="Unassembled WGS sequence"/>
</dbReference>
<keyword evidence="4" id="KW-1185">Reference proteome</keyword>
<sequence length="81" mass="9370">MKYSVMFLFCVCMLCLLSFSKSHGNDTSSTTPEDVGNMTETTIEDGDDSELFQRLQVEIFPLQRRRRCPPDLHEDRCPPRP</sequence>
<evidence type="ECO:0000256" key="2">
    <source>
        <dbReference type="SAM" id="SignalP"/>
    </source>
</evidence>
<proteinExistence type="predicted"/>
<evidence type="ECO:0000313" key="4">
    <source>
        <dbReference type="Proteomes" id="UP001497382"/>
    </source>
</evidence>
<dbReference type="EMBL" id="CAXIEN010000160">
    <property type="protein sequence ID" value="CAL1282721.1"/>
    <property type="molecule type" value="Genomic_DNA"/>
</dbReference>
<dbReference type="AlphaFoldDB" id="A0AAV2AFB0"/>
<evidence type="ECO:0000256" key="1">
    <source>
        <dbReference type="SAM" id="MobiDB-lite"/>
    </source>
</evidence>
<feature type="signal peptide" evidence="2">
    <location>
        <begin position="1"/>
        <end position="24"/>
    </location>
</feature>
<feature type="chain" id="PRO_5043976714" evidence="2">
    <location>
        <begin position="25"/>
        <end position="81"/>
    </location>
</feature>
<comment type="caution">
    <text evidence="3">The sequence shown here is derived from an EMBL/GenBank/DDBJ whole genome shotgun (WGS) entry which is preliminary data.</text>
</comment>
<gene>
    <name evidence="3" type="ORF">LARSCL_LOCUS12227</name>
</gene>
<accession>A0AAV2AFB0</accession>
<reference evidence="3 4" key="1">
    <citation type="submission" date="2024-04" db="EMBL/GenBank/DDBJ databases">
        <authorList>
            <person name="Rising A."/>
            <person name="Reimegard J."/>
            <person name="Sonavane S."/>
            <person name="Akerstrom W."/>
            <person name="Nylinder S."/>
            <person name="Hedman E."/>
            <person name="Kallberg Y."/>
        </authorList>
    </citation>
    <scope>NUCLEOTIDE SEQUENCE [LARGE SCALE GENOMIC DNA]</scope>
</reference>
<feature type="non-terminal residue" evidence="3">
    <location>
        <position position="81"/>
    </location>
</feature>
<feature type="region of interest" description="Disordered" evidence="1">
    <location>
        <begin position="22"/>
        <end position="43"/>
    </location>
</feature>
<name>A0AAV2AFB0_9ARAC</name>
<feature type="compositionally biased region" description="Polar residues" evidence="1">
    <location>
        <begin position="22"/>
        <end position="32"/>
    </location>
</feature>
<evidence type="ECO:0000313" key="3">
    <source>
        <dbReference type="EMBL" id="CAL1282721.1"/>
    </source>
</evidence>
<keyword evidence="2" id="KW-0732">Signal</keyword>
<protein>
    <submittedName>
        <fullName evidence="3">Uncharacterized protein</fullName>
    </submittedName>
</protein>
<organism evidence="3 4">
    <name type="scientific">Larinioides sclopetarius</name>
    <dbReference type="NCBI Taxonomy" id="280406"/>
    <lineage>
        <taxon>Eukaryota</taxon>
        <taxon>Metazoa</taxon>
        <taxon>Ecdysozoa</taxon>
        <taxon>Arthropoda</taxon>
        <taxon>Chelicerata</taxon>
        <taxon>Arachnida</taxon>
        <taxon>Araneae</taxon>
        <taxon>Araneomorphae</taxon>
        <taxon>Entelegynae</taxon>
        <taxon>Araneoidea</taxon>
        <taxon>Araneidae</taxon>
        <taxon>Larinioides</taxon>
    </lineage>
</organism>